<gene>
    <name evidence="2" type="ORF">CLG94_05505</name>
</gene>
<proteinExistence type="inferred from homology"/>
<name>A0A2T4TYD4_9BACT</name>
<keyword evidence="3" id="KW-1185">Reference proteome</keyword>
<evidence type="ECO:0000313" key="2">
    <source>
        <dbReference type="EMBL" id="PTL36121.1"/>
    </source>
</evidence>
<evidence type="ECO:0000313" key="3">
    <source>
        <dbReference type="Proteomes" id="UP000241436"/>
    </source>
</evidence>
<comment type="similarity">
    <text evidence="1">Belongs to the phD/YefM antitoxin family.</text>
</comment>
<dbReference type="Proteomes" id="UP000241436">
    <property type="component" value="Unassembled WGS sequence"/>
</dbReference>
<organism evidence="2 3">
    <name type="scientific">Candidatus Methylomirabilis limnetica</name>
    <dbReference type="NCBI Taxonomy" id="2033718"/>
    <lineage>
        <taxon>Bacteria</taxon>
        <taxon>Candidatus Methylomirabilota</taxon>
        <taxon>Candidatus Methylomirabilia</taxon>
        <taxon>Candidatus Methylomirabilales</taxon>
        <taxon>Candidatus Methylomirabilaceae</taxon>
        <taxon>Candidatus Methylomirabilis</taxon>
    </lineage>
</organism>
<evidence type="ECO:0000256" key="1">
    <source>
        <dbReference type="ARBA" id="ARBA00009981"/>
    </source>
</evidence>
<reference evidence="2 3" key="1">
    <citation type="submission" date="2017-09" db="EMBL/GenBank/DDBJ databases">
        <title>Bloom of a denitrifying methanotroph, Candidatus Methylomirabilis limnetica, in a deep stratified lake.</title>
        <authorList>
            <person name="Graf J.S."/>
            <person name="Marchant H.K."/>
            <person name="Tienken D."/>
            <person name="Hach P.F."/>
            <person name="Brand A."/>
            <person name="Schubert C.J."/>
            <person name="Kuypers M.M."/>
            <person name="Milucka J."/>
        </authorList>
    </citation>
    <scope>NUCLEOTIDE SEQUENCE [LARGE SCALE GENOMIC DNA]</scope>
    <source>
        <strain evidence="2 3">Zug</strain>
    </source>
</reference>
<dbReference type="AlphaFoldDB" id="A0A2T4TYD4"/>
<sequence>MLMLININQWRKEKPMSLKAVAAKSSPRVQHLPITLARINLGALVKRVHLNKEYFILEKDGIPVVGIMDIDEFEDYLELQDPKVREHIQKSKEEYLAGKSRPAEEFLEELRQGAGKKRKRRLTA</sequence>
<comment type="caution">
    <text evidence="2">The sequence shown here is derived from an EMBL/GenBank/DDBJ whole genome shotgun (WGS) entry which is preliminary data.</text>
</comment>
<reference evidence="3" key="2">
    <citation type="journal article" date="2018" name="Environ. Microbiol.">
        <title>Bloom of a denitrifying methanotroph, 'Candidatus Methylomirabilis limnetica', in a deep stratified lake.</title>
        <authorList>
            <person name="Graf J.S."/>
            <person name="Mayr M.J."/>
            <person name="Marchant H.K."/>
            <person name="Tienken D."/>
            <person name="Hach P.F."/>
            <person name="Brand A."/>
            <person name="Schubert C.J."/>
            <person name="Kuypers M.M."/>
            <person name="Milucka J."/>
        </authorList>
    </citation>
    <scope>NUCLEOTIDE SEQUENCE [LARGE SCALE GENOMIC DNA]</scope>
    <source>
        <strain evidence="3">Zug</strain>
    </source>
</reference>
<dbReference type="EMBL" id="NVQC01000017">
    <property type="protein sequence ID" value="PTL36121.1"/>
    <property type="molecule type" value="Genomic_DNA"/>
</dbReference>
<dbReference type="InterPro" id="IPR036165">
    <property type="entry name" value="YefM-like_sf"/>
</dbReference>
<evidence type="ECO:0008006" key="4">
    <source>
        <dbReference type="Google" id="ProtNLM"/>
    </source>
</evidence>
<protein>
    <recommendedName>
        <fullName evidence="4">Antitoxin</fullName>
    </recommendedName>
</protein>
<dbReference type="SUPFAM" id="SSF143120">
    <property type="entry name" value="YefM-like"/>
    <property type="match status" value="1"/>
</dbReference>
<accession>A0A2T4TYD4</accession>